<evidence type="ECO:0000313" key="6">
    <source>
        <dbReference type="EMBL" id="MEA9355234.1"/>
    </source>
</evidence>
<keyword evidence="3 4" id="KW-0663">Pyridoxal phosphate</keyword>
<reference evidence="6 7" key="1">
    <citation type="submission" date="2023-11" db="EMBL/GenBank/DDBJ databases">
        <title>A Novel Polar Bacteriovorax (B. antarcticus) Isolated from the Biocrust in Antarctica.</title>
        <authorList>
            <person name="Mun W."/>
            <person name="Choi S.Y."/>
            <person name="Mitchell R.J."/>
        </authorList>
    </citation>
    <scope>NUCLEOTIDE SEQUENCE [LARGE SCALE GENOMIC DNA]</scope>
    <source>
        <strain evidence="6 7">PP10</strain>
    </source>
</reference>
<sequence>MAKKVTTKKAPAKKAPAKAAPKIAPKAAAKVRFKNSGHDIATRTIHVGGEPDPVTGAIMPPIYQTSTYVQSAPGVHKGYEYTRSHNPTRTRLEECLASLEQAKHCVVTASGLSAEMLLMHYLPAGSNIICGDDVYGGTYRLFTTIFQDMHNFKFIDTTNAKAVEKAVKEFKPAMIWLETPTNPLLKITDIVAVSEIAKKAKALVVVDNTFMSPYFQNPLVLGADFVLHSMTKYLNGHSDAVGGCIMMNDDEARKKLFTLHNSIGPCHSPFDSWLVLRGLKTLAVRMEAHAKNAMIIAEYLENHPKVERVVYPGLKSHPQYEIAEKQMLGFGGMITFFLKGDIKKSNKFLSTVKLFALAESLGGVESLIEHPAIMTHASVPKKVRESIGLTDNLIRLSVGIEHVQDLIEDLEEAFKAV</sequence>
<evidence type="ECO:0000256" key="1">
    <source>
        <dbReference type="ARBA" id="ARBA00001933"/>
    </source>
</evidence>
<keyword evidence="6" id="KW-0032">Aminotransferase</keyword>
<dbReference type="CDD" id="cd00614">
    <property type="entry name" value="CGS_like"/>
    <property type="match status" value="1"/>
</dbReference>
<comment type="cofactor">
    <cofactor evidence="1 4">
        <name>pyridoxal 5'-phosphate</name>
        <dbReference type="ChEBI" id="CHEBI:597326"/>
    </cofactor>
</comment>
<dbReference type="SUPFAM" id="SSF53383">
    <property type="entry name" value="PLP-dependent transferases"/>
    <property type="match status" value="1"/>
</dbReference>
<keyword evidence="7" id="KW-1185">Reference proteome</keyword>
<dbReference type="PIRSF" id="PIRSF001434">
    <property type="entry name" value="CGS"/>
    <property type="match status" value="1"/>
</dbReference>
<dbReference type="Gene3D" id="3.40.640.10">
    <property type="entry name" value="Type I PLP-dependent aspartate aminotransferase-like (Major domain)"/>
    <property type="match status" value="1"/>
</dbReference>
<name>A0ABU5VQB6_9BACT</name>
<dbReference type="InterPro" id="IPR015424">
    <property type="entry name" value="PyrdxlP-dep_Trfase"/>
</dbReference>
<dbReference type="PANTHER" id="PTHR11808:SF15">
    <property type="entry name" value="CYSTATHIONINE GAMMA-LYASE"/>
    <property type="match status" value="1"/>
</dbReference>
<dbReference type="InterPro" id="IPR000277">
    <property type="entry name" value="Cys/Met-Metab_PyrdxlP-dep_enz"/>
</dbReference>
<evidence type="ECO:0000256" key="3">
    <source>
        <dbReference type="ARBA" id="ARBA00022898"/>
    </source>
</evidence>
<feature type="compositionally biased region" description="Basic residues" evidence="5">
    <location>
        <begin position="1"/>
        <end position="16"/>
    </location>
</feature>
<dbReference type="Gene3D" id="3.90.1150.10">
    <property type="entry name" value="Aspartate Aminotransferase, domain 1"/>
    <property type="match status" value="1"/>
</dbReference>
<comment type="caution">
    <text evidence="6">The sequence shown here is derived from an EMBL/GenBank/DDBJ whole genome shotgun (WGS) entry which is preliminary data.</text>
</comment>
<dbReference type="RefSeq" id="WP_323574722.1">
    <property type="nucleotide sequence ID" value="NZ_JAYGJQ010000001.1"/>
</dbReference>
<dbReference type="PANTHER" id="PTHR11808">
    <property type="entry name" value="TRANS-SULFURATION ENZYME FAMILY MEMBER"/>
    <property type="match status" value="1"/>
</dbReference>
<organism evidence="6 7">
    <name type="scientific">Bacteriovorax antarcticus</name>
    <dbReference type="NCBI Taxonomy" id="3088717"/>
    <lineage>
        <taxon>Bacteria</taxon>
        <taxon>Pseudomonadati</taxon>
        <taxon>Bdellovibrionota</taxon>
        <taxon>Bacteriovoracia</taxon>
        <taxon>Bacteriovoracales</taxon>
        <taxon>Bacteriovoracaceae</taxon>
        <taxon>Bacteriovorax</taxon>
    </lineage>
</organism>
<evidence type="ECO:0000256" key="2">
    <source>
        <dbReference type="ARBA" id="ARBA00009077"/>
    </source>
</evidence>
<accession>A0ABU5VQB6</accession>
<dbReference type="Proteomes" id="UP001302274">
    <property type="component" value="Unassembled WGS sequence"/>
</dbReference>
<dbReference type="Pfam" id="PF01053">
    <property type="entry name" value="Cys_Met_Meta_PP"/>
    <property type="match status" value="1"/>
</dbReference>
<evidence type="ECO:0000256" key="5">
    <source>
        <dbReference type="SAM" id="MobiDB-lite"/>
    </source>
</evidence>
<dbReference type="GO" id="GO:0008483">
    <property type="term" value="F:transaminase activity"/>
    <property type="evidence" value="ECO:0007669"/>
    <property type="project" value="UniProtKB-KW"/>
</dbReference>
<evidence type="ECO:0000313" key="7">
    <source>
        <dbReference type="Proteomes" id="UP001302274"/>
    </source>
</evidence>
<keyword evidence="6" id="KW-0808">Transferase</keyword>
<gene>
    <name evidence="6" type="ORF">SHI21_03435</name>
</gene>
<dbReference type="EMBL" id="JAYGJQ010000001">
    <property type="protein sequence ID" value="MEA9355234.1"/>
    <property type="molecule type" value="Genomic_DNA"/>
</dbReference>
<protein>
    <submittedName>
        <fullName evidence="6">PLP-dependent aspartate aminotransferase family protein</fullName>
    </submittedName>
</protein>
<comment type="similarity">
    <text evidence="2 4">Belongs to the trans-sulfuration enzymes family.</text>
</comment>
<dbReference type="InterPro" id="IPR015422">
    <property type="entry name" value="PyrdxlP-dep_Trfase_small"/>
</dbReference>
<dbReference type="InterPro" id="IPR015421">
    <property type="entry name" value="PyrdxlP-dep_Trfase_major"/>
</dbReference>
<evidence type="ECO:0000256" key="4">
    <source>
        <dbReference type="RuleBase" id="RU362118"/>
    </source>
</evidence>
<proteinExistence type="inferred from homology"/>
<feature type="region of interest" description="Disordered" evidence="5">
    <location>
        <begin position="1"/>
        <end position="21"/>
    </location>
</feature>